<dbReference type="OrthoDB" id="9809068at2"/>
<dbReference type="Gene3D" id="1.10.287.470">
    <property type="entry name" value="Helix hairpin bin"/>
    <property type="match status" value="1"/>
</dbReference>
<evidence type="ECO:0000256" key="3">
    <source>
        <dbReference type="SAM" id="Coils"/>
    </source>
</evidence>
<dbReference type="InParanoid" id="Q01NE0"/>
<accession>Q01NE0</accession>
<dbReference type="InterPro" id="IPR058636">
    <property type="entry name" value="Beta-barrel_YknX"/>
</dbReference>
<comment type="subcellular location">
    <subcellularLocation>
        <location evidence="1">Cell envelope</location>
    </subcellularLocation>
</comment>
<dbReference type="STRING" id="234267.Acid_7936"/>
<dbReference type="Gene3D" id="2.40.50.100">
    <property type="match status" value="2"/>
</dbReference>
<evidence type="ECO:0000259" key="4">
    <source>
        <dbReference type="Pfam" id="PF25917"/>
    </source>
</evidence>
<dbReference type="HOGENOM" id="CLU_018816_14_2_0"/>
<gene>
    <name evidence="6" type="ordered locus">Acid_7936</name>
</gene>
<dbReference type="KEGG" id="sus:Acid_7936"/>
<reference evidence="6" key="1">
    <citation type="submission" date="2006-10" db="EMBL/GenBank/DDBJ databases">
        <title>Complete sequence of Solibacter usitatus Ellin6076.</title>
        <authorList>
            <consortium name="US DOE Joint Genome Institute"/>
            <person name="Copeland A."/>
            <person name="Lucas S."/>
            <person name="Lapidus A."/>
            <person name="Barry K."/>
            <person name="Detter J.C."/>
            <person name="Glavina del Rio T."/>
            <person name="Hammon N."/>
            <person name="Israni S."/>
            <person name="Dalin E."/>
            <person name="Tice H."/>
            <person name="Pitluck S."/>
            <person name="Thompson L.S."/>
            <person name="Brettin T."/>
            <person name="Bruce D."/>
            <person name="Han C."/>
            <person name="Tapia R."/>
            <person name="Gilna P."/>
            <person name="Schmutz J."/>
            <person name="Larimer F."/>
            <person name="Land M."/>
            <person name="Hauser L."/>
            <person name="Kyrpides N."/>
            <person name="Mikhailova N."/>
            <person name="Janssen P.H."/>
            <person name="Kuske C.R."/>
            <person name="Richardson P."/>
        </authorList>
    </citation>
    <scope>NUCLEOTIDE SEQUENCE</scope>
    <source>
        <strain evidence="6">Ellin6076</strain>
    </source>
</reference>
<dbReference type="InterPro" id="IPR058625">
    <property type="entry name" value="MdtA-like_BSH"/>
</dbReference>
<dbReference type="EMBL" id="CP000473">
    <property type="protein sequence ID" value="ABJ88830.1"/>
    <property type="molecule type" value="Genomic_DNA"/>
</dbReference>
<evidence type="ECO:0000256" key="1">
    <source>
        <dbReference type="ARBA" id="ARBA00004196"/>
    </source>
</evidence>
<feature type="domain" description="Multidrug resistance protein MdtA-like barrel-sandwich hybrid" evidence="4">
    <location>
        <begin position="61"/>
        <end position="255"/>
    </location>
</feature>
<feature type="coiled-coil region" evidence="3">
    <location>
        <begin position="187"/>
        <end position="214"/>
    </location>
</feature>
<protein>
    <submittedName>
        <fullName evidence="6">Secretion protein HlyD family protein</fullName>
    </submittedName>
</protein>
<keyword evidence="2 3" id="KW-0175">Coiled coil</keyword>
<evidence type="ECO:0000313" key="6">
    <source>
        <dbReference type="EMBL" id="ABJ88830.1"/>
    </source>
</evidence>
<dbReference type="Gene3D" id="2.40.420.20">
    <property type="match status" value="1"/>
</dbReference>
<evidence type="ECO:0000259" key="5">
    <source>
        <dbReference type="Pfam" id="PF25990"/>
    </source>
</evidence>
<dbReference type="InterPro" id="IPR050465">
    <property type="entry name" value="UPF0194_transport"/>
</dbReference>
<dbReference type="GO" id="GO:0030313">
    <property type="term" value="C:cell envelope"/>
    <property type="evidence" value="ECO:0007669"/>
    <property type="project" value="UniProtKB-SubCell"/>
</dbReference>
<name>Q01NE0_SOLUE</name>
<dbReference type="AlphaFoldDB" id="Q01NE0"/>
<sequence length="475" mass="51041" precursor="true">MKSKWKIVIGLVVVLLLAIGVYASTVLSKKGLVTVQTGNVVRQDLTSLVTASGEVKPKNYINIGANAQGELKEILVKEGDRVRRGQLLARIENVQPEADVDAQRATLNSAEADSAAAEAGLKAADENLRTLQAQIDKDKADLEHTKADFDRSESLYKEHLLAKQDWELKKFTFEAQRATVTQSEMRLVQARAQREQSLAQLASAQKRIAQYKAVLVRFNDILQKHNAFAPLDGVVTNLPVRVGETVVPGVQNSAASTIMTIADMSLITAEVKVDETDIVNVKLSQAVDVTIDAIPNKTFKGHVVEIGNTAILRSTGVAASQSAISSQEAKDFKVVVALDNPPDEIRPGLSCTAKITTATRKNVLTIPIQALTVRQKGQLEPKPADGKVAPVAAKLDPVAEKAKKEELQGVFVVSGGKAVFKKVETGITGATDIEVLAGLNEGDQIVTGTYQVIRTILNDTQVKVDNKAPVVPAKS</sequence>
<dbReference type="PANTHER" id="PTHR32347">
    <property type="entry name" value="EFFLUX SYSTEM COMPONENT YKNX-RELATED"/>
    <property type="match status" value="1"/>
</dbReference>
<dbReference type="Gene3D" id="2.40.30.170">
    <property type="match status" value="1"/>
</dbReference>
<dbReference type="Pfam" id="PF25990">
    <property type="entry name" value="Beta-barrel_YknX"/>
    <property type="match status" value="1"/>
</dbReference>
<dbReference type="PRINTS" id="PR01490">
    <property type="entry name" value="RTXTOXIND"/>
</dbReference>
<dbReference type="Pfam" id="PF25917">
    <property type="entry name" value="BSH_RND"/>
    <property type="match status" value="1"/>
</dbReference>
<dbReference type="PANTHER" id="PTHR32347:SF23">
    <property type="entry name" value="BLL5650 PROTEIN"/>
    <property type="match status" value="1"/>
</dbReference>
<feature type="domain" description="YknX-like beta-barrel" evidence="5">
    <location>
        <begin position="269"/>
        <end position="355"/>
    </location>
</feature>
<organism evidence="6">
    <name type="scientific">Solibacter usitatus (strain Ellin6076)</name>
    <dbReference type="NCBI Taxonomy" id="234267"/>
    <lineage>
        <taxon>Bacteria</taxon>
        <taxon>Pseudomonadati</taxon>
        <taxon>Acidobacteriota</taxon>
        <taxon>Terriglobia</taxon>
        <taxon>Bryobacterales</taxon>
        <taxon>Solibacteraceae</taxon>
        <taxon>Candidatus Solibacter</taxon>
    </lineage>
</organism>
<dbReference type="SUPFAM" id="SSF111369">
    <property type="entry name" value="HlyD-like secretion proteins"/>
    <property type="match status" value="2"/>
</dbReference>
<feature type="coiled-coil region" evidence="3">
    <location>
        <begin position="107"/>
        <end position="148"/>
    </location>
</feature>
<evidence type="ECO:0000256" key="2">
    <source>
        <dbReference type="ARBA" id="ARBA00023054"/>
    </source>
</evidence>
<proteinExistence type="predicted"/>
<dbReference type="eggNOG" id="COG1566">
    <property type="taxonomic scope" value="Bacteria"/>
</dbReference>